<name>A0A183GB15_HELPZ</name>
<dbReference type="Proteomes" id="UP000050761">
    <property type="component" value="Unassembled WGS sequence"/>
</dbReference>
<sequence>MARFEIEDYQSRHRTSTTSAAWNTRCGGAPPRRSSPSPHSAIVLKALCTGAAPICKPYLLTHAIIKTTTMTTNTLAYCTDDDGCVGDALGAGLSARVCRRGRRPRRRRRRDSKANNN</sequence>
<keyword evidence="3" id="KW-1185">Reference proteome</keyword>
<evidence type="ECO:0000313" key="2">
    <source>
        <dbReference type="EMBL" id="VDP14538.1"/>
    </source>
</evidence>
<feature type="region of interest" description="Disordered" evidence="1">
    <location>
        <begin position="1"/>
        <end position="38"/>
    </location>
</feature>
<dbReference type="EMBL" id="UZAH01031235">
    <property type="protein sequence ID" value="VDP14538.1"/>
    <property type="molecule type" value="Genomic_DNA"/>
</dbReference>
<evidence type="ECO:0000313" key="3">
    <source>
        <dbReference type="Proteomes" id="UP000050761"/>
    </source>
</evidence>
<evidence type="ECO:0000313" key="4">
    <source>
        <dbReference type="WBParaSite" id="HPBE_0001925601-mRNA-1"/>
    </source>
</evidence>
<feature type="compositionally biased region" description="Basic and acidic residues" evidence="1">
    <location>
        <begin position="1"/>
        <end position="11"/>
    </location>
</feature>
<evidence type="ECO:0000256" key="1">
    <source>
        <dbReference type="SAM" id="MobiDB-lite"/>
    </source>
</evidence>
<accession>A0A183GB15</accession>
<reference evidence="2 3" key="1">
    <citation type="submission" date="2018-11" db="EMBL/GenBank/DDBJ databases">
        <authorList>
            <consortium name="Pathogen Informatics"/>
        </authorList>
    </citation>
    <scope>NUCLEOTIDE SEQUENCE [LARGE SCALE GENOMIC DNA]</scope>
</reference>
<dbReference type="WBParaSite" id="HPBE_0001925601-mRNA-1">
    <property type="protein sequence ID" value="HPBE_0001925601-mRNA-1"/>
    <property type="gene ID" value="HPBE_0001925601"/>
</dbReference>
<feature type="compositionally biased region" description="Basic residues" evidence="1">
    <location>
        <begin position="98"/>
        <end position="111"/>
    </location>
</feature>
<proteinExistence type="predicted"/>
<organism evidence="3 4">
    <name type="scientific">Heligmosomoides polygyrus</name>
    <name type="common">Parasitic roundworm</name>
    <dbReference type="NCBI Taxonomy" id="6339"/>
    <lineage>
        <taxon>Eukaryota</taxon>
        <taxon>Metazoa</taxon>
        <taxon>Ecdysozoa</taxon>
        <taxon>Nematoda</taxon>
        <taxon>Chromadorea</taxon>
        <taxon>Rhabditida</taxon>
        <taxon>Rhabditina</taxon>
        <taxon>Rhabditomorpha</taxon>
        <taxon>Strongyloidea</taxon>
        <taxon>Heligmosomidae</taxon>
        <taxon>Heligmosomoides</taxon>
    </lineage>
</organism>
<reference evidence="4" key="2">
    <citation type="submission" date="2019-09" db="UniProtKB">
        <authorList>
            <consortium name="WormBaseParasite"/>
        </authorList>
    </citation>
    <scope>IDENTIFICATION</scope>
</reference>
<protein>
    <submittedName>
        <fullName evidence="2 4">Uncharacterized protein</fullName>
    </submittedName>
</protein>
<accession>A0A3P8BZ25</accession>
<gene>
    <name evidence="2" type="ORF">HPBE_LOCUS19255</name>
</gene>
<feature type="region of interest" description="Disordered" evidence="1">
    <location>
        <begin position="98"/>
        <end position="117"/>
    </location>
</feature>
<dbReference type="AlphaFoldDB" id="A0A183GB15"/>